<feature type="transmembrane region" description="Helical" evidence="9">
    <location>
        <begin position="39"/>
        <end position="60"/>
    </location>
</feature>
<proteinExistence type="inferred from homology"/>
<keyword evidence="6 8" id="KW-0408">Iron</keyword>
<gene>
    <name evidence="10" type="ORF">BD626DRAFT_564899</name>
</gene>
<dbReference type="Pfam" id="PF00067">
    <property type="entry name" value="p450"/>
    <property type="match status" value="1"/>
</dbReference>
<comment type="pathway">
    <text evidence="2">Secondary metabolite biosynthesis.</text>
</comment>
<keyword evidence="5" id="KW-0560">Oxidoreductase</keyword>
<evidence type="ECO:0000256" key="4">
    <source>
        <dbReference type="ARBA" id="ARBA00022723"/>
    </source>
</evidence>
<evidence type="ECO:0000256" key="8">
    <source>
        <dbReference type="PIRSR" id="PIRSR602401-1"/>
    </source>
</evidence>
<evidence type="ECO:0000313" key="10">
    <source>
        <dbReference type="EMBL" id="TRM68026.1"/>
    </source>
</evidence>
<dbReference type="Proteomes" id="UP000320762">
    <property type="component" value="Unassembled WGS sequence"/>
</dbReference>
<dbReference type="CDD" id="cd11061">
    <property type="entry name" value="CYP67-like"/>
    <property type="match status" value="1"/>
</dbReference>
<dbReference type="PANTHER" id="PTHR24305">
    <property type="entry name" value="CYTOCHROME P450"/>
    <property type="match status" value="1"/>
</dbReference>
<evidence type="ECO:0000256" key="6">
    <source>
        <dbReference type="ARBA" id="ARBA00023004"/>
    </source>
</evidence>
<dbReference type="Gene3D" id="1.10.630.10">
    <property type="entry name" value="Cytochrome P450"/>
    <property type="match status" value="1"/>
</dbReference>
<keyword evidence="9" id="KW-1133">Transmembrane helix</keyword>
<dbReference type="InterPro" id="IPR002401">
    <property type="entry name" value="Cyt_P450_E_grp-I"/>
</dbReference>
<dbReference type="GO" id="GO:0016705">
    <property type="term" value="F:oxidoreductase activity, acting on paired donors, with incorporation or reduction of molecular oxygen"/>
    <property type="evidence" value="ECO:0007669"/>
    <property type="project" value="InterPro"/>
</dbReference>
<keyword evidence="11" id="KW-1185">Reference proteome</keyword>
<keyword evidence="8" id="KW-0349">Heme</keyword>
<evidence type="ECO:0000313" key="11">
    <source>
        <dbReference type="Proteomes" id="UP000320762"/>
    </source>
</evidence>
<keyword evidence="9" id="KW-0812">Transmembrane</keyword>
<dbReference type="PRINTS" id="PR00385">
    <property type="entry name" value="P450"/>
</dbReference>
<evidence type="ECO:0000256" key="7">
    <source>
        <dbReference type="ARBA" id="ARBA00023033"/>
    </source>
</evidence>
<dbReference type="AlphaFoldDB" id="A0A550CTA4"/>
<dbReference type="GO" id="GO:0005506">
    <property type="term" value="F:iron ion binding"/>
    <property type="evidence" value="ECO:0007669"/>
    <property type="project" value="InterPro"/>
</dbReference>
<comment type="cofactor">
    <cofactor evidence="1 8">
        <name>heme</name>
        <dbReference type="ChEBI" id="CHEBI:30413"/>
    </cofactor>
</comment>
<evidence type="ECO:0000256" key="3">
    <source>
        <dbReference type="ARBA" id="ARBA00010617"/>
    </source>
</evidence>
<dbReference type="GO" id="GO:0020037">
    <property type="term" value="F:heme binding"/>
    <property type="evidence" value="ECO:0007669"/>
    <property type="project" value="InterPro"/>
</dbReference>
<dbReference type="EMBL" id="VDMD01000002">
    <property type="protein sequence ID" value="TRM68026.1"/>
    <property type="molecule type" value="Genomic_DNA"/>
</dbReference>
<dbReference type="OrthoDB" id="6692864at2759"/>
<dbReference type="InterPro" id="IPR050121">
    <property type="entry name" value="Cytochrome_P450_monoxygenase"/>
</dbReference>
<evidence type="ECO:0000256" key="1">
    <source>
        <dbReference type="ARBA" id="ARBA00001971"/>
    </source>
</evidence>
<accession>A0A550CTA4</accession>
<evidence type="ECO:0000256" key="5">
    <source>
        <dbReference type="ARBA" id="ARBA00023002"/>
    </source>
</evidence>
<keyword evidence="4 8" id="KW-0479">Metal-binding</keyword>
<dbReference type="STRING" id="97359.A0A550CTA4"/>
<reference evidence="10 11" key="1">
    <citation type="journal article" date="2019" name="New Phytol.">
        <title>Comparative genomics reveals unique wood-decay strategies and fruiting body development in the Schizophyllaceae.</title>
        <authorList>
            <person name="Almasi E."/>
            <person name="Sahu N."/>
            <person name="Krizsan K."/>
            <person name="Balint B."/>
            <person name="Kovacs G.M."/>
            <person name="Kiss B."/>
            <person name="Cseklye J."/>
            <person name="Drula E."/>
            <person name="Henrissat B."/>
            <person name="Nagy I."/>
            <person name="Chovatia M."/>
            <person name="Adam C."/>
            <person name="LaButti K."/>
            <person name="Lipzen A."/>
            <person name="Riley R."/>
            <person name="Grigoriev I.V."/>
            <person name="Nagy L.G."/>
        </authorList>
    </citation>
    <scope>NUCLEOTIDE SEQUENCE [LARGE SCALE GENOMIC DNA]</scope>
    <source>
        <strain evidence="10 11">NL-1724</strain>
    </source>
</reference>
<feature type="binding site" description="axial binding residue" evidence="8">
    <location>
        <position position="510"/>
    </location>
    <ligand>
        <name>heme</name>
        <dbReference type="ChEBI" id="CHEBI:30413"/>
    </ligand>
    <ligandPart>
        <name>Fe</name>
        <dbReference type="ChEBI" id="CHEBI:18248"/>
    </ligandPart>
</feature>
<evidence type="ECO:0000256" key="2">
    <source>
        <dbReference type="ARBA" id="ARBA00005179"/>
    </source>
</evidence>
<organism evidence="10 11">
    <name type="scientific">Schizophyllum amplum</name>
    <dbReference type="NCBI Taxonomy" id="97359"/>
    <lineage>
        <taxon>Eukaryota</taxon>
        <taxon>Fungi</taxon>
        <taxon>Dikarya</taxon>
        <taxon>Basidiomycota</taxon>
        <taxon>Agaricomycotina</taxon>
        <taxon>Agaricomycetes</taxon>
        <taxon>Agaricomycetidae</taxon>
        <taxon>Agaricales</taxon>
        <taxon>Schizophyllaceae</taxon>
        <taxon>Schizophyllum</taxon>
    </lineage>
</organism>
<keyword evidence="7" id="KW-0503">Monooxygenase</keyword>
<evidence type="ECO:0000256" key="9">
    <source>
        <dbReference type="SAM" id="Phobius"/>
    </source>
</evidence>
<dbReference type="SUPFAM" id="SSF48264">
    <property type="entry name" value="Cytochrome P450"/>
    <property type="match status" value="1"/>
</dbReference>
<keyword evidence="9" id="KW-0472">Membrane</keyword>
<feature type="transmembrane region" description="Helical" evidence="9">
    <location>
        <begin position="66"/>
        <end position="88"/>
    </location>
</feature>
<dbReference type="PANTHER" id="PTHR24305:SF187">
    <property type="entry name" value="P450, PUTATIVE (EUROFUNG)-RELATED"/>
    <property type="match status" value="1"/>
</dbReference>
<protein>
    <submittedName>
        <fullName evidence="10">Cytochrome P450</fullName>
    </submittedName>
</protein>
<dbReference type="InterPro" id="IPR001128">
    <property type="entry name" value="Cyt_P450"/>
</dbReference>
<name>A0A550CTA4_9AGAR</name>
<dbReference type="GO" id="GO:0004497">
    <property type="term" value="F:monooxygenase activity"/>
    <property type="evidence" value="ECO:0007669"/>
    <property type="project" value="UniProtKB-KW"/>
</dbReference>
<comment type="similarity">
    <text evidence="3">Belongs to the cytochrome P450 family.</text>
</comment>
<comment type="caution">
    <text evidence="10">The sequence shown here is derived from an EMBL/GenBank/DDBJ whole genome shotgun (WGS) entry which is preliminary data.</text>
</comment>
<dbReference type="PRINTS" id="PR00463">
    <property type="entry name" value="EP450I"/>
</dbReference>
<dbReference type="InterPro" id="IPR036396">
    <property type="entry name" value="Cyt_P450_sf"/>
</dbReference>
<sequence>MGSTVIMDFPGPLAEHPLAATVATAVVVYYVFKRYEPDMPLPLLGLLGVIPGALSAAFYYASSNGLLYTAATTYALYYTTIVACVLAYRVSPFHPLAQYPGPFLHKLSKFRMAWVLFARKEHLGVDITYFKKLHEKYGRYVRIGPNELSICDADAILPVLGAQGFPKGPFWDGRVPPGATRSLISERDPAEHLRRRKVWNRGFSQSALHAYEEIIRDRTVQFVQLLEKMEGSFDLDQWLSYYTFDFMGDMAFGGGFELMRHGDDHTGVIELMDGSFRRNNITAHVPYTLRYLNMLSRSAVTNKFAQFAAERVAIRRREGSVRKDLFHHLIDEDGLEPHPPPMNELMSDGLLAIVAGSDTTSHVMINAFYYLMQYPEMQKRLQAEIDAMFPPGTPPFDLVKQANLPFLNAVLNEAMRLQPPVPNGAQRSTQRIGSRMIGSHYIPDGTQVNINTYALQRDPTYFSPAANEFWPDRWLPEADRAPAFIEKIEKGGFVHDTTAFFPFSFGPAMCVGRPLAYMQMRMAMCAVLQRMTLSLPQGVRDIEDYRLAGRGVCPTLCAVREGSKPLVG</sequence>